<evidence type="ECO:0000313" key="1">
    <source>
        <dbReference type="EMBL" id="BAS00177.1"/>
    </source>
</evidence>
<dbReference type="AlphaFoldDB" id="A0A182D3U2"/>
<organism evidence="1">
    <name type="scientific">Blastochloris viridis</name>
    <name type="common">Rhodopseudomonas viridis</name>
    <dbReference type="NCBI Taxonomy" id="1079"/>
    <lineage>
        <taxon>Bacteria</taxon>
        <taxon>Pseudomonadati</taxon>
        <taxon>Pseudomonadota</taxon>
        <taxon>Alphaproteobacteria</taxon>
        <taxon>Hyphomicrobiales</taxon>
        <taxon>Blastochloridaceae</taxon>
        <taxon>Blastochloris</taxon>
    </lineage>
</organism>
<sequence length="41" mass="4696">MSQVKPQRANPIAVAIAFQFQKSGDLSKFRPTHFLCIIFQM</sequence>
<accession>A0A182D3U2</accession>
<name>A0A182D3U2_BLAVI</name>
<protein>
    <submittedName>
        <fullName evidence="1">Uncharacterized protein</fullName>
    </submittedName>
</protein>
<gene>
    <name evidence="1" type="ORF">BV133_2583</name>
</gene>
<reference evidence="1" key="1">
    <citation type="journal article" date="2015" name="Genome Announc.">
        <title>Complete Genome Sequence of the Bacteriochlorophyll b-Producing Photosynthetic Bacterium Blastochloris viridis.</title>
        <authorList>
            <person name="Tsukatani Y."/>
            <person name="Hirose Y."/>
            <person name="Harada J."/>
            <person name="Misawa N."/>
            <person name="Mori K."/>
            <person name="Inoue K."/>
            <person name="Tamiaki H."/>
        </authorList>
    </citation>
    <scope>NUCLEOTIDE SEQUENCE [LARGE SCALE GENOMIC DNA]</scope>
    <source>
        <strain evidence="1">DSM 133</strain>
    </source>
</reference>
<proteinExistence type="predicted"/>
<dbReference type="EMBL" id="AP014854">
    <property type="protein sequence ID" value="BAS00177.1"/>
    <property type="molecule type" value="Genomic_DNA"/>
</dbReference>